<dbReference type="InterPro" id="IPR020846">
    <property type="entry name" value="MFS_dom"/>
</dbReference>
<keyword evidence="3 7" id="KW-0813">Transport</keyword>
<feature type="transmembrane region" description="Helical" evidence="9">
    <location>
        <begin position="129"/>
        <end position="149"/>
    </location>
</feature>
<dbReference type="EMBL" id="KN847332">
    <property type="protein sequence ID" value="KIW48934.1"/>
    <property type="molecule type" value="Genomic_DNA"/>
</dbReference>
<protein>
    <recommendedName>
        <fullName evidence="10">Major facilitator superfamily (MFS) profile domain-containing protein</fullName>
    </recommendedName>
</protein>
<feature type="transmembrane region" description="Helical" evidence="9">
    <location>
        <begin position="443"/>
        <end position="463"/>
    </location>
</feature>
<keyword evidence="5 9" id="KW-1133">Transmembrane helix</keyword>
<dbReference type="GO" id="GO:0016020">
    <property type="term" value="C:membrane"/>
    <property type="evidence" value="ECO:0007669"/>
    <property type="project" value="UniProtKB-SubCell"/>
</dbReference>
<keyword evidence="6 9" id="KW-0472">Membrane</keyword>
<evidence type="ECO:0000256" key="6">
    <source>
        <dbReference type="ARBA" id="ARBA00023136"/>
    </source>
</evidence>
<evidence type="ECO:0000313" key="12">
    <source>
        <dbReference type="Proteomes" id="UP000053342"/>
    </source>
</evidence>
<dbReference type="HOGENOM" id="CLU_001265_30_3_1"/>
<sequence>MARSPFLGLRGARLNTVLMIVAGTEFLLFGYDQGVMGGLLTLPSFTNVFPEICTTKECNALRSPAENSHVSTIQGVSISSYNLGCFVGALTAMRYGQVFGRRRTIFIGCTFVIIGAILQFASFGLPQFIVGRVVCGFGTGINTSTVPVWQSETTKPHQRGPVVAFGTSMVIAGVCLSYWIDYGFSFVKTSSVAWRFPVAFQIIFALIVLVMVLVMPESPRWLVHKDRVEEAAQVISALYDLPEQDPVVADQLQAIRAVHSVDAKGSLNNMFIQGSLKNRTRMILGVSIQILSQLTGINIITYYAAVIYQNEIGLSPGVSRLLAAGNGTQYFLASLFSIPFVKYFGRRKVLMTVSSGQAFAMVILAIMNSIGGRGPGIVAAAFLFVFNTFFGIGYAQVSWLYPAEITPLRIRAPANALSTSANWICNFMVVMITPVAFNNIGWRTYLIFAVFNSAALPIMYFCYPETKGRSLEEVDLIFRDSKNLRQAVKLSFTMEMHYDSKGDMIRSVTHDIEDLDRDPHRPKERASEVEHHEEIVKGE</sequence>
<dbReference type="GO" id="GO:0005351">
    <property type="term" value="F:carbohydrate:proton symporter activity"/>
    <property type="evidence" value="ECO:0007669"/>
    <property type="project" value="TreeGrafter"/>
</dbReference>
<evidence type="ECO:0000256" key="9">
    <source>
        <dbReference type="SAM" id="Phobius"/>
    </source>
</evidence>
<dbReference type="InterPro" id="IPR005828">
    <property type="entry name" value="MFS_sugar_transport-like"/>
</dbReference>
<feature type="transmembrane region" description="Helical" evidence="9">
    <location>
        <begin position="317"/>
        <end position="337"/>
    </location>
</feature>
<organism evidence="11 12">
    <name type="scientific">Exophiala oligosperma</name>
    <dbReference type="NCBI Taxonomy" id="215243"/>
    <lineage>
        <taxon>Eukaryota</taxon>
        <taxon>Fungi</taxon>
        <taxon>Dikarya</taxon>
        <taxon>Ascomycota</taxon>
        <taxon>Pezizomycotina</taxon>
        <taxon>Eurotiomycetes</taxon>
        <taxon>Chaetothyriomycetidae</taxon>
        <taxon>Chaetothyriales</taxon>
        <taxon>Herpotrichiellaceae</taxon>
        <taxon>Exophiala</taxon>
    </lineage>
</organism>
<evidence type="ECO:0000256" key="7">
    <source>
        <dbReference type="RuleBase" id="RU003346"/>
    </source>
</evidence>
<feature type="transmembrane region" description="Helical" evidence="9">
    <location>
        <begin position="376"/>
        <end position="395"/>
    </location>
</feature>
<feature type="transmembrane region" description="Helical" evidence="9">
    <location>
        <begin position="12"/>
        <end position="31"/>
    </location>
</feature>
<dbReference type="InterPro" id="IPR003663">
    <property type="entry name" value="Sugar/inositol_transpt"/>
</dbReference>
<keyword evidence="12" id="KW-1185">Reference proteome</keyword>
<dbReference type="PRINTS" id="PR00171">
    <property type="entry name" value="SUGRTRNSPORT"/>
</dbReference>
<dbReference type="InterPro" id="IPR036259">
    <property type="entry name" value="MFS_trans_sf"/>
</dbReference>
<dbReference type="NCBIfam" id="TIGR00879">
    <property type="entry name" value="SP"/>
    <property type="match status" value="1"/>
</dbReference>
<evidence type="ECO:0000259" key="10">
    <source>
        <dbReference type="PROSITE" id="PS50850"/>
    </source>
</evidence>
<feature type="transmembrane region" description="Helical" evidence="9">
    <location>
        <begin position="73"/>
        <end position="93"/>
    </location>
</feature>
<feature type="transmembrane region" description="Helical" evidence="9">
    <location>
        <begin position="416"/>
        <end position="437"/>
    </location>
</feature>
<evidence type="ECO:0000256" key="8">
    <source>
        <dbReference type="SAM" id="MobiDB-lite"/>
    </source>
</evidence>
<reference evidence="11 12" key="1">
    <citation type="submission" date="2015-01" db="EMBL/GenBank/DDBJ databases">
        <title>The Genome Sequence of Exophiala oligosperma CBS72588.</title>
        <authorList>
            <consortium name="The Broad Institute Genomics Platform"/>
            <person name="Cuomo C."/>
            <person name="de Hoog S."/>
            <person name="Gorbushina A."/>
            <person name="Stielow B."/>
            <person name="Teixiera M."/>
            <person name="Abouelleil A."/>
            <person name="Chapman S.B."/>
            <person name="Priest M."/>
            <person name="Young S.K."/>
            <person name="Wortman J."/>
            <person name="Nusbaum C."/>
            <person name="Birren B."/>
        </authorList>
    </citation>
    <scope>NUCLEOTIDE SEQUENCE [LARGE SCALE GENOMIC DNA]</scope>
    <source>
        <strain evidence="11 12">CBS 72588</strain>
    </source>
</reference>
<feature type="region of interest" description="Disordered" evidence="8">
    <location>
        <begin position="513"/>
        <end position="539"/>
    </location>
</feature>
<dbReference type="Gene3D" id="1.20.1250.20">
    <property type="entry name" value="MFS general substrate transporter like domains"/>
    <property type="match status" value="1"/>
</dbReference>
<feature type="transmembrane region" description="Helical" evidence="9">
    <location>
        <begin position="349"/>
        <end position="370"/>
    </location>
</feature>
<dbReference type="PROSITE" id="PS50850">
    <property type="entry name" value="MFS"/>
    <property type="match status" value="1"/>
</dbReference>
<feature type="domain" description="Major facilitator superfamily (MFS) profile" evidence="10">
    <location>
        <begin position="18"/>
        <end position="467"/>
    </location>
</feature>
<keyword evidence="4 9" id="KW-0812">Transmembrane</keyword>
<dbReference type="SUPFAM" id="SSF103473">
    <property type="entry name" value="MFS general substrate transporter"/>
    <property type="match status" value="1"/>
</dbReference>
<dbReference type="OrthoDB" id="6133115at2759"/>
<dbReference type="RefSeq" id="XP_016269150.1">
    <property type="nucleotide sequence ID" value="XM_016402097.1"/>
</dbReference>
<dbReference type="FunFam" id="1.20.1250.20:FF:000061">
    <property type="entry name" value="MFS sugar transporter"/>
    <property type="match status" value="1"/>
</dbReference>
<feature type="transmembrane region" description="Helical" evidence="9">
    <location>
        <begin position="282"/>
        <end position="305"/>
    </location>
</feature>
<comment type="subcellular location">
    <subcellularLocation>
        <location evidence="1">Membrane</location>
        <topology evidence="1">Multi-pass membrane protein</topology>
    </subcellularLocation>
</comment>
<dbReference type="GeneID" id="27353564"/>
<dbReference type="VEuPathDB" id="FungiDB:PV06_01490"/>
<proteinExistence type="inferred from homology"/>
<dbReference type="Proteomes" id="UP000053342">
    <property type="component" value="Unassembled WGS sequence"/>
</dbReference>
<feature type="transmembrane region" description="Helical" evidence="9">
    <location>
        <begin position="105"/>
        <end position="123"/>
    </location>
</feature>
<dbReference type="Pfam" id="PF00083">
    <property type="entry name" value="Sugar_tr"/>
    <property type="match status" value="1"/>
</dbReference>
<evidence type="ECO:0000256" key="5">
    <source>
        <dbReference type="ARBA" id="ARBA00022989"/>
    </source>
</evidence>
<dbReference type="InterPro" id="IPR050360">
    <property type="entry name" value="MFS_Sugar_Transporters"/>
</dbReference>
<dbReference type="PANTHER" id="PTHR48022">
    <property type="entry name" value="PLASTIDIC GLUCOSE TRANSPORTER 4"/>
    <property type="match status" value="1"/>
</dbReference>
<gene>
    <name evidence="11" type="ORF">PV06_01490</name>
</gene>
<evidence type="ECO:0000256" key="2">
    <source>
        <dbReference type="ARBA" id="ARBA00010992"/>
    </source>
</evidence>
<evidence type="ECO:0000313" key="11">
    <source>
        <dbReference type="EMBL" id="KIW48934.1"/>
    </source>
</evidence>
<feature type="transmembrane region" description="Helical" evidence="9">
    <location>
        <begin position="192"/>
        <end position="215"/>
    </location>
</feature>
<evidence type="ECO:0000256" key="1">
    <source>
        <dbReference type="ARBA" id="ARBA00004141"/>
    </source>
</evidence>
<dbReference type="PANTHER" id="PTHR48022:SF68">
    <property type="entry name" value="MAJOR FACILITATOR SUPERFAMILY (MFS) PROFILE DOMAIN-CONTAINING PROTEIN-RELATED"/>
    <property type="match status" value="1"/>
</dbReference>
<feature type="transmembrane region" description="Helical" evidence="9">
    <location>
        <begin position="161"/>
        <end position="180"/>
    </location>
</feature>
<accession>A0A0D2EM31</accession>
<name>A0A0D2EM31_9EURO</name>
<evidence type="ECO:0000256" key="3">
    <source>
        <dbReference type="ARBA" id="ARBA00022448"/>
    </source>
</evidence>
<evidence type="ECO:0000256" key="4">
    <source>
        <dbReference type="ARBA" id="ARBA00022692"/>
    </source>
</evidence>
<dbReference type="AlphaFoldDB" id="A0A0D2EM31"/>
<comment type="similarity">
    <text evidence="2 7">Belongs to the major facilitator superfamily. Sugar transporter (TC 2.A.1.1) family.</text>
</comment>